<keyword evidence="1" id="KW-0812">Transmembrane</keyword>
<feature type="domain" description="GspL periplasmic" evidence="2">
    <location>
        <begin position="54"/>
        <end position="179"/>
    </location>
</feature>
<accession>E1YJP3</accession>
<protein>
    <recommendedName>
        <fullName evidence="2">GspL periplasmic domain-containing protein</fullName>
    </recommendedName>
</protein>
<evidence type="ECO:0000313" key="3">
    <source>
        <dbReference type="EMBL" id="CBX31497.1"/>
    </source>
</evidence>
<evidence type="ECO:0000256" key="1">
    <source>
        <dbReference type="SAM" id="Phobius"/>
    </source>
</evidence>
<gene>
    <name evidence="3" type="ORF">N47_E50090</name>
</gene>
<reference evidence="3" key="1">
    <citation type="journal article" date="2011" name="Environ. Microbiol.">
        <title>Genomic insights into the metabolic potential of the polycyclic aromatic hydrocarbon degrading sulfate-reducing Deltaproteobacterium N47.</title>
        <authorList>
            <person name="Bergmann F."/>
            <person name="Selesi D."/>
            <person name="Weinmaier T."/>
            <person name="Tischler P."/>
            <person name="Rattei T."/>
            <person name="Meckenstock R.U."/>
        </authorList>
    </citation>
    <scope>NUCLEOTIDE SEQUENCE</scope>
</reference>
<dbReference type="EMBL" id="FR695877">
    <property type="protein sequence ID" value="CBX31497.1"/>
    <property type="molecule type" value="Genomic_DNA"/>
</dbReference>
<keyword evidence="1" id="KW-0472">Membrane</keyword>
<feature type="transmembrane region" description="Helical" evidence="1">
    <location>
        <begin position="57"/>
        <end position="77"/>
    </location>
</feature>
<dbReference type="AlphaFoldDB" id="E1YJP3"/>
<name>E1YJP3_9BACT</name>
<organism evidence="3">
    <name type="scientific">uncultured Desulfobacterium sp</name>
    <dbReference type="NCBI Taxonomy" id="201089"/>
    <lineage>
        <taxon>Bacteria</taxon>
        <taxon>Pseudomonadati</taxon>
        <taxon>Thermodesulfobacteriota</taxon>
        <taxon>Desulfobacteria</taxon>
        <taxon>Desulfobacterales</taxon>
        <taxon>Desulfobacteriaceae</taxon>
        <taxon>Desulfobacterium</taxon>
        <taxon>environmental samples</taxon>
    </lineage>
</organism>
<dbReference type="InterPro" id="IPR025691">
    <property type="entry name" value="GspL_pp_dom"/>
</dbReference>
<dbReference type="Pfam" id="PF12693">
    <property type="entry name" value="GspL_C"/>
    <property type="match status" value="1"/>
</dbReference>
<proteinExistence type="predicted"/>
<keyword evidence="1" id="KW-1133">Transmembrane helix</keyword>
<evidence type="ECO:0000259" key="2">
    <source>
        <dbReference type="Pfam" id="PF12693"/>
    </source>
</evidence>
<sequence length="206" mass="23274">MLSLAERIAANTDSEIEFDRIVAAALEIEKPTINLRSGPLAYTKDIARRNRILKTTAILGFLLAFVINANILFDLVITKKEISSQKKALRNMYAKLFPDEKKIIDEVYQMKSHIKEMEKKSDVLTGADPLRFILELSEKPAKGIVYAGIRFEKGFIKMKAEAASMESVDKARAKYEQYLSDVLISDIKPATDGKVFFTVVARQRPE</sequence>